<dbReference type="PRINTS" id="PR00463">
    <property type="entry name" value="EP450I"/>
</dbReference>
<evidence type="ECO:0000256" key="6">
    <source>
        <dbReference type="ARBA" id="ARBA00023002"/>
    </source>
</evidence>
<feature type="transmembrane region" description="Helical" evidence="9">
    <location>
        <begin position="446"/>
        <end position="467"/>
    </location>
</feature>
<dbReference type="GO" id="GO:0004497">
    <property type="term" value="F:monooxygenase activity"/>
    <property type="evidence" value="ECO:0007669"/>
    <property type="project" value="UniProtKB-KW"/>
</dbReference>
<dbReference type="GO" id="GO:0016705">
    <property type="term" value="F:oxidoreductase activity, acting on paired donors, with incorporation or reduction of molecular oxygen"/>
    <property type="evidence" value="ECO:0007669"/>
    <property type="project" value="InterPro"/>
</dbReference>
<keyword evidence="9" id="KW-0812">Transmembrane</keyword>
<accession>A0A9W8IZ62</accession>
<keyword evidence="7" id="KW-0408">Iron</keyword>
<evidence type="ECO:0000256" key="10">
    <source>
        <dbReference type="SAM" id="SignalP"/>
    </source>
</evidence>
<organism evidence="11 12">
    <name type="scientific">Candolleomyces eurysporus</name>
    <dbReference type="NCBI Taxonomy" id="2828524"/>
    <lineage>
        <taxon>Eukaryota</taxon>
        <taxon>Fungi</taxon>
        <taxon>Dikarya</taxon>
        <taxon>Basidiomycota</taxon>
        <taxon>Agaricomycotina</taxon>
        <taxon>Agaricomycetes</taxon>
        <taxon>Agaricomycetidae</taxon>
        <taxon>Agaricales</taxon>
        <taxon>Agaricineae</taxon>
        <taxon>Psathyrellaceae</taxon>
        <taxon>Candolleomyces</taxon>
    </lineage>
</organism>
<comment type="similarity">
    <text evidence="3">Belongs to the cytochrome P450 family.</text>
</comment>
<keyword evidence="9" id="KW-0472">Membrane</keyword>
<dbReference type="CDD" id="cd11065">
    <property type="entry name" value="CYP64-like"/>
    <property type="match status" value="1"/>
</dbReference>
<evidence type="ECO:0000313" key="11">
    <source>
        <dbReference type="EMBL" id="KAJ2921303.1"/>
    </source>
</evidence>
<comment type="cofactor">
    <cofactor evidence="1">
        <name>heme</name>
        <dbReference type="ChEBI" id="CHEBI:30413"/>
    </cofactor>
</comment>
<keyword evidence="5" id="KW-0479">Metal-binding</keyword>
<keyword evidence="8" id="KW-0503">Monooxygenase</keyword>
<evidence type="ECO:0008006" key="13">
    <source>
        <dbReference type="Google" id="ProtNLM"/>
    </source>
</evidence>
<sequence>MRSRLLFFAILSSLHVTSHATNLDVCLESVKNGTFGTGNIGATDSYGNVLEDVAQATGVTYDLCVKACGPGQEPFQWTIFSQQFSSWLLPWLALVSQLPFGPKDRLENLESVVLTVGSPMLAAYSLALTVLNGRWIARRFSKHNYPNIQNAIRVLSSLQQAPLRVTNEGALLASLIVLPQNDPWWKELIEWLAYPHTWSISAVTSIAWVVIAYVFTVIDSFTGDLAEAINANGQGVGSLWLWLLPIVIGWLQISPKCDEERVRSAVEKANKIAYAATDAHPVLVKELTEERAIHLAFGEEDEVDHTLRRDERVTAPIYNYARFLPWVQAVEKVSETFGVVSERYHYHDSVDPMIGWITMGDRIGDSLSKPHDRNRVGNVSQVARYCQFDPHYRHADFRSKWGPNVFSRIAIASALAFMLQWGTVGAAFIVVYFTPTTGLGCRSASYLLFGALSTIVWLLLLISSLLVHYVATSSPSSAYTGIRPLNLQRYHGGRSYPLHLSIARHLAIFLRRLAKLVATVNALWILTACLFQFGNFFDRCYCNSSVFGRGSGNGVLVLGSHRRAVDLLDKRSANYSDRPVSPIFEMTDLGWSFALMPYGPMWRQHSRTFHKYLTPSAVQQYHPIMYEETKAYLRKVNSHPNDIFEDTELLFGAEIMRVAYGHDDHQQSQSLIDNAKALVLRVTDAMLPGRYLVNDLPALKHIPPWFPGAGFKKDFKELSRISFKTLYPPFEEAKSGFAQRGNGRYPSMAADLISNLPEENDANYATLEALARNVCAVGFIAGAETTGNSGIALLYVLASYPEVQAKAQAEIDVAVGSDRLPLVTDRGNLPYVHAIIKEVGRWYTVVPLGIPHCNTEDDEYDGYFIPKGTIIFQNNWAMMHDPDVFEKPFEFIPERYIKDGKIDPSVPDTDRAAFGHGRRNDALFLLAASLLATHTLAAPKDEKGNVAPMKFEGQNLAVK</sequence>
<dbReference type="Gene3D" id="1.10.630.10">
    <property type="entry name" value="Cytochrome P450"/>
    <property type="match status" value="1"/>
</dbReference>
<dbReference type="InterPro" id="IPR001128">
    <property type="entry name" value="Cyt_P450"/>
</dbReference>
<evidence type="ECO:0000256" key="2">
    <source>
        <dbReference type="ARBA" id="ARBA00005179"/>
    </source>
</evidence>
<dbReference type="PANTHER" id="PTHR46300:SF7">
    <property type="entry name" value="P450, PUTATIVE (EUROFUNG)-RELATED"/>
    <property type="match status" value="1"/>
</dbReference>
<name>A0A9W8IZ62_9AGAR</name>
<dbReference type="GO" id="GO:0005506">
    <property type="term" value="F:iron ion binding"/>
    <property type="evidence" value="ECO:0007669"/>
    <property type="project" value="InterPro"/>
</dbReference>
<dbReference type="EMBL" id="JANBPK010001628">
    <property type="protein sequence ID" value="KAJ2921303.1"/>
    <property type="molecule type" value="Genomic_DNA"/>
</dbReference>
<keyword evidence="12" id="KW-1185">Reference proteome</keyword>
<gene>
    <name evidence="11" type="ORF">H1R20_g15790</name>
</gene>
<evidence type="ECO:0000256" key="7">
    <source>
        <dbReference type="ARBA" id="ARBA00023004"/>
    </source>
</evidence>
<feature type="signal peptide" evidence="10">
    <location>
        <begin position="1"/>
        <end position="20"/>
    </location>
</feature>
<comment type="caution">
    <text evidence="11">The sequence shown here is derived from an EMBL/GenBank/DDBJ whole genome shotgun (WGS) entry which is preliminary data.</text>
</comment>
<feature type="transmembrane region" description="Helical" evidence="9">
    <location>
        <begin position="112"/>
        <end position="131"/>
    </location>
</feature>
<evidence type="ECO:0000313" key="12">
    <source>
        <dbReference type="Proteomes" id="UP001140091"/>
    </source>
</evidence>
<dbReference type="InterPro" id="IPR002401">
    <property type="entry name" value="Cyt_P450_E_grp-I"/>
</dbReference>
<dbReference type="InterPro" id="IPR050364">
    <property type="entry name" value="Cytochrome_P450_fung"/>
</dbReference>
<proteinExistence type="inferred from homology"/>
<dbReference type="InterPro" id="IPR036396">
    <property type="entry name" value="Cyt_P450_sf"/>
</dbReference>
<dbReference type="Pfam" id="PF00067">
    <property type="entry name" value="p450"/>
    <property type="match status" value="1"/>
</dbReference>
<dbReference type="AlphaFoldDB" id="A0A9W8IZ62"/>
<protein>
    <recommendedName>
        <fullName evidence="13">Cytochrome P450</fullName>
    </recommendedName>
</protein>
<feature type="chain" id="PRO_5040998491" description="Cytochrome P450" evidence="10">
    <location>
        <begin position="21"/>
        <end position="959"/>
    </location>
</feature>
<evidence type="ECO:0000256" key="8">
    <source>
        <dbReference type="ARBA" id="ARBA00023033"/>
    </source>
</evidence>
<comment type="pathway">
    <text evidence="2">Secondary metabolite biosynthesis.</text>
</comment>
<feature type="non-terminal residue" evidence="11">
    <location>
        <position position="959"/>
    </location>
</feature>
<dbReference type="PANTHER" id="PTHR46300">
    <property type="entry name" value="P450, PUTATIVE (EUROFUNG)-RELATED-RELATED"/>
    <property type="match status" value="1"/>
</dbReference>
<evidence type="ECO:0000256" key="1">
    <source>
        <dbReference type="ARBA" id="ARBA00001971"/>
    </source>
</evidence>
<dbReference type="GO" id="GO:0020037">
    <property type="term" value="F:heme binding"/>
    <property type="evidence" value="ECO:0007669"/>
    <property type="project" value="InterPro"/>
</dbReference>
<keyword evidence="4" id="KW-0349">Heme</keyword>
<dbReference type="OrthoDB" id="2789670at2759"/>
<feature type="transmembrane region" description="Helical" evidence="9">
    <location>
        <begin position="235"/>
        <end position="253"/>
    </location>
</feature>
<reference evidence="11" key="1">
    <citation type="submission" date="2022-06" db="EMBL/GenBank/DDBJ databases">
        <title>Genome Sequence of Candolleomyces eurysporus.</title>
        <authorList>
            <person name="Buettner E."/>
        </authorList>
    </citation>
    <scope>NUCLEOTIDE SEQUENCE</scope>
    <source>
        <strain evidence="11">VTCC 930004</strain>
    </source>
</reference>
<feature type="transmembrane region" description="Helical" evidence="9">
    <location>
        <begin position="191"/>
        <end position="215"/>
    </location>
</feature>
<dbReference type="Proteomes" id="UP001140091">
    <property type="component" value="Unassembled WGS sequence"/>
</dbReference>
<evidence type="ECO:0000256" key="3">
    <source>
        <dbReference type="ARBA" id="ARBA00010617"/>
    </source>
</evidence>
<feature type="transmembrane region" description="Helical" evidence="9">
    <location>
        <begin position="513"/>
        <end position="534"/>
    </location>
</feature>
<evidence type="ECO:0000256" key="4">
    <source>
        <dbReference type="ARBA" id="ARBA00022617"/>
    </source>
</evidence>
<keyword evidence="6" id="KW-0560">Oxidoreductase</keyword>
<evidence type="ECO:0000256" key="9">
    <source>
        <dbReference type="SAM" id="Phobius"/>
    </source>
</evidence>
<dbReference type="SUPFAM" id="SSF48264">
    <property type="entry name" value="Cytochrome P450"/>
    <property type="match status" value="1"/>
</dbReference>
<feature type="transmembrane region" description="Helical" evidence="9">
    <location>
        <begin position="409"/>
        <end position="434"/>
    </location>
</feature>
<evidence type="ECO:0000256" key="5">
    <source>
        <dbReference type="ARBA" id="ARBA00022723"/>
    </source>
</evidence>
<keyword evidence="10" id="KW-0732">Signal</keyword>
<keyword evidence="9" id="KW-1133">Transmembrane helix</keyword>